<accession>A0A673MJG4</accession>
<evidence type="ECO:0000256" key="1">
    <source>
        <dbReference type="ARBA" id="ARBA00004141"/>
    </source>
</evidence>
<evidence type="ECO:0000313" key="9">
    <source>
        <dbReference type="Ensembl" id="ENSSRHP00000092663.1"/>
    </source>
</evidence>
<gene>
    <name evidence="9" type="primary">dpy19l1l</name>
</gene>
<keyword evidence="3" id="KW-0328">Glycosyltransferase</keyword>
<keyword evidence="7 8" id="KW-0472">Membrane</keyword>
<proteinExistence type="inferred from homology"/>
<evidence type="ECO:0000256" key="3">
    <source>
        <dbReference type="ARBA" id="ARBA00022676"/>
    </source>
</evidence>
<evidence type="ECO:0000256" key="2">
    <source>
        <dbReference type="ARBA" id="ARBA00008744"/>
    </source>
</evidence>
<keyword evidence="5 8" id="KW-0812">Transmembrane</keyword>
<feature type="transmembrane region" description="Helical" evidence="8">
    <location>
        <begin position="276"/>
        <end position="300"/>
    </location>
</feature>
<evidence type="ECO:0000256" key="7">
    <source>
        <dbReference type="ARBA" id="ARBA00023136"/>
    </source>
</evidence>
<keyword evidence="10" id="KW-1185">Reference proteome</keyword>
<keyword evidence="6 8" id="KW-1133">Transmembrane helix</keyword>
<evidence type="ECO:0000256" key="5">
    <source>
        <dbReference type="ARBA" id="ARBA00022692"/>
    </source>
</evidence>
<feature type="transmembrane region" description="Helical" evidence="8">
    <location>
        <begin position="443"/>
        <end position="463"/>
    </location>
</feature>
<evidence type="ECO:0000256" key="4">
    <source>
        <dbReference type="ARBA" id="ARBA00022679"/>
    </source>
</evidence>
<protein>
    <submittedName>
        <fullName evidence="9">Probable C-mannosyltransferase DPY19L1</fullName>
    </submittedName>
</protein>
<organism evidence="9 10">
    <name type="scientific">Sinocyclocheilus rhinocerous</name>
    <dbReference type="NCBI Taxonomy" id="307959"/>
    <lineage>
        <taxon>Eukaryota</taxon>
        <taxon>Metazoa</taxon>
        <taxon>Chordata</taxon>
        <taxon>Craniata</taxon>
        <taxon>Vertebrata</taxon>
        <taxon>Euteleostomi</taxon>
        <taxon>Actinopterygii</taxon>
        <taxon>Neopterygii</taxon>
        <taxon>Teleostei</taxon>
        <taxon>Ostariophysi</taxon>
        <taxon>Cypriniformes</taxon>
        <taxon>Cyprinidae</taxon>
        <taxon>Cyprininae</taxon>
        <taxon>Sinocyclocheilus</taxon>
    </lineage>
</organism>
<dbReference type="Proteomes" id="UP000472270">
    <property type="component" value="Unassembled WGS sequence"/>
</dbReference>
<sequence length="668" mass="76371">MMQLHLLVGFHDGPSVLATRAPGQEVSSANNRTYALILQTGQISAMFGEKTNSLSVATSCANTTDISVAPITITFKMGTEYHLSHLFENDRHFSHMSSLEKEMAFRTEMGLYYSYFKTIIEAPSFMDGLYMIMNDRLTEYPLVINTLKRFNLYPEVVLASWYGAYTNTMDFFGIPTKMCWTINRGEGLDPVESCEGLGDPAYFYVTFVFLLNGAMMSLFFIYGTYLSTRVMWTPPLRESFSYPFLVVQMLLLTYILRTRNPSKNTMMALVISNIFFMLPWQFAQFVLLTQVASLFVSYILGYLSPAKMQSVLVTHMISLAVCFLLMFGNSMLLTSFYASSLVSIWVMQCFAWVVSTVILKFMLSVIFGASDDAHISSLIKSKFTSFKDFDTMMYTCAAEFDFIETETLIRYIKTMLLPVNVLIVGFIAGRIYSILFYLYRRNFLQLVAFAVLAVLIMRLKLFLTPHMCIMSCLICSRQLFGWVGEKFKLQLTVVGILSIMAVQGVANLQSQWDIIGEFSNFPQEELLEWIKDNTRPNAVFAGAMPTMASVKLSTGRAIVNHPHYEDAGLRERTKMVYAMYSRKPAEVVKRNLIKLQVDYFILEDSWCTRRSKPGCSMPEIWDVEDAQNAGKVPLCTVMWRDSRPHFSTIFHNNIYKVLRVPKTVRDMR</sequence>
<evidence type="ECO:0000256" key="6">
    <source>
        <dbReference type="ARBA" id="ARBA00022989"/>
    </source>
</evidence>
<feature type="transmembrane region" description="Helical" evidence="8">
    <location>
        <begin position="344"/>
        <end position="369"/>
    </location>
</feature>
<feature type="transmembrane region" description="Helical" evidence="8">
    <location>
        <begin position="415"/>
        <end position="437"/>
    </location>
</feature>
<dbReference type="Ensembl" id="ENSSRHT00000095164.1">
    <property type="protein sequence ID" value="ENSSRHP00000092663.1"/>
    <property type="gene ID" value="ENSSRHG00000045350.1"/>
</dbReference>
<dbReference type="Pfam" id="PF10034">
    <property type="entry name" value="Dpy19"/>
    <property type="match status" value="3"/>
</dbReference>
<comment type="subcellular location">
    <subcellularLocation>
        <location evidence="1">Membrane</location>
        <topology evidence="1">Multi-pass membrane protein</topology>
    </subcellularLocation>
</comment>
<dbReference type="InterPro" id="IPR018732">
    <property type="entry name" value="Dpy-19/Dpy-19-like"/>
</dbReference>
<evidence type="ECO:0000313" key="10">
    <source>
        <dbReference type="Proteomes" id="UP000472270"/>
    </source>
</evidence>
<dbReference type="PANTHER" id="PTHR31488:SF1">
    <property type="entry name" value="C-MANNOSYLTRANSFERASE DPY19L1"/>
    <property type="match status" value="1"/>
</dbReference>
<dbReference type="AlphaFoldDB" id="A0A673MJG4"/>
<name>A0A673MJG4_9TELE</name>
<dbReference type="PANTHER" id="PTHR31488">
    <property type="entry name" value="DPY-19-LIKE 1, LIKE (H. SAPIENS)"/>
    <property type="match status" value="1"/>
</dbReference>
<dbReference type="GO" id="GO:0005637">
    <property type="term" value="C:nuclear inner membrane"/>
    <property type="evidence" value="ECO:0007669"/>
    <property type="project" value="TreeGrafter"/>
</dbReference>
<reference evidence="9" key="2">
    <citation type="submission" date="2025-09" db="UniProtKB">
        <authorList>
            <consortium name="Ensembl"/>
        </authorList>
    </citation>
    <scope>IDENTIFICATION</scope>
</reference>
<comment type="similarity">
    <text evidence="2">Belongs to the dpy-19 family.</text>
</comment>
<evidence type="ECO:0000256" key="8">
    <source>
        <dbReference type="SAM" id="Phobius"/>
    </source>
</evidence>
<feature type="transmembrane region" description="Helical" evidence="8">
    <location>
        <begin position="239"/>
        <end position="256"/>
    </location>
</feature>
<keyword evidence="4" id="KW-0808">Transferase</keyword>
<feature type="transmembrane region" description="Helical" evidence="8">
    <location>
        <begin position="312"/>
        <end position="338"/>
    </location>
</feature>
<feature type="transmembrane region" description="Helical" evidence="8">
    <location>
        <begin position="201"/>
        <end position="227"/>
    </location>
</feature>
<dbReference type="GO" id="GO:0000030">
    <property type="term" value="F:mannosyltransferase activity"/>
    <property type="evidence" value="ECO:0007669"/>
    <property type="project" value="TreeGrafter"/>
</dbReference>
<reference evidence="9" key="1">
    <citation type="submission" date="2025-08" db="UniProtKB">
        <authorList>
            <consortium name="Ensembl"/>
        </authorList>
    </citation>
    <scope>IDENTIFICATION</scope>
</reference>